<comment type="subcellular location">
    <subcellularLocation>
        <location evidence="1">Membrane</location>
    </subcellularLocation>
</comment>
<gene>
    <name evidence="17" type="primary">LOC103056089</name>
</gene>
<keyword evidence="11" id="KW-1208">Phospholipid metabolism</keyword>
<dbReference type="SMART" id="SM00563">
    <property type="entry name" value="PlsC"/>
    <property type="match status" value="1"/>
</dbReference>
<dbReference type="KEGG" id="pbi:103056089"/>
<evidence type="ECO:0000256" key="1">
    <source>
        <dbReference type="ARBA" id="ARBA00004370"/>
    </source>
</evidence>
<keyword evidence="6 14" id="KW-0812">Transmembrane</keyword>
<evidence type="ECO:0000256" key="14">
    <source>
        <dbReference type="SAM" id="Phobius"/>
    </source>
</evidence>
<feature type="transmembrane region" description="Helical" evidence="14">
    <location>
        <begin position="67"/>
        <end position="87"/>
    </location>
</feature>
<evidence type="ECO:0000256" key="5">
    <source>
        <dbReference type="ARBA" id="ARBA00022679"/>
    </source>
</evidence>
<evidence type="ECO:0000256" key="13">
    <source>
        <dbReference type="ARBA" id="ARBA00025707"/>
    </source>
</evidence>
<keyword evidence="4" id="KW-0444">Lipid biosynthesis</keyword>
<evidence type="ECO:0000256" key="10">
    <source>
        <dbReference type="ARBA" id="ARBA00023209"/>
    </source>
</evidence>
<dbReference type="GO" id="GO:0005783">
    <property type="term" value="C:endoplasmic reticulum"/>
    <property type="evidence" value="ECO:0007669"/>
    <property type="project" value="TreeGrafter"/>
</dbReference>
<dbReference type="Pfam" id="PF01553">
    <property type="entry name" value="Acyltransferase"/>
    <property type="match status" value="1"/>
</dbReference>
<keyword evidence="9 14" id="KW-0472">Membrane</keyword>
<dbReference type="OMA" id="WIRERRC"/>
<reference evidence="17" key="1">
    <citation type="submission" date="2025-08" db="UniProtKB">
        <authorList>
            <consortium name="RefSeq"/>
        </authorList>
    </citation>
    <scope>IDENTIFICATION</scope>
    <source>
        <tissue evidence="17">Liver</tissue>
    </source>
</reference>
<feature type="domain" description="Phospholipid/glycerol acyltransferase" evidence="15">
    <location>
        <begin position="101"/>
        <end position="212"/>
    </location>
</feature>
<proteinExistence type="inferred from homology"/>
<keyword evidence="8" id="KW-0443">Lipid metabolism</keyword>
<comment type="pathway">
    <text evidence="2">Lipid metabolism.</text>
</comment>
<dbReference type="GeneID" id="103056089"/>
<sequence>MNPRSCPDVFLTLSLLSQAFLLGLILLPLRAVGILLLLLMAWPFAVLATSWIPEKGTVPLQGWKRRVSSTALVFFGRALFFMMGFHVKVKGKVASPQEAPILAAAPHSSFFDSIICVVAGLPSVVSREENLLAPILGRLLDALQPVVVSRTDPDSRRHTIHEITKRATSGEQWPQVLIFPEGTCTNRSCLITFKQGAFIPAVPVQPVLVRYPNKLDTVTWTWQGYNFKQALVLTLCQFFTKVEVEVRRKERRLFDLVKQNKLHPFLAYRFFLFKKNSTFLQTVQHGLIRFVTRTV</sequence>
<accession>A0A9F2WDZ9</accession>
<keyword evidence="10" id="KW-0594">Phospholipid biosynthesis</keyword>
<dbReference type="RefSeq" id="XP_007436939.2">
    <property type="nucleotide sequence ID" value="XM_007436877.3"/>
</dbReference>
<dbReference type="CDD" id="cd07991">
    <property type="entry name" value="LPLAT_LPCAT1-like"/>
    <property type="match status" value="1"/>
</dbReference>
<evidence type="ECO:0000256" key="11">
    <source>
        <dbReference type="ARBA" id="ARBA00023264"/>
    </source>
</evidence>
<feature type="transmembrane region" description="Helical" evidence="14">
    <location>
        <begin position="20"/>
        <end position="46"/>
    </location>
</feature>
<evidence type="ECO:0000256" key="4">
    <source>
        <dbReference type="ARBA" id="ARBA00022516"/>
    </source>
</evidence>
<dbReference type="OrthoDB" id="272512at2759"/>
<comment type="similarity">
    <text evidence="3">Belongs to the 1-acyl-sn-glycerol-3-phosphate acyltransferase family.</text>
</comment>
<evidence type="ECO:0000256" key="12">
    <source>
        <dbReference type="ARBA" id="ARBA00023315"/>
    </source>
</evidence>
<dbReference type="AlphaFoldDB" id="A0A9F2WDZ9"/>
<protein>
    <submittedName>
        <fullName evidence="17">Lysophosphatidylcholine acyltransferase 2</fullName>
    </submittedName>
</protein>
<evidence type="ECO:0000256" key="8">
    <source>
        <dbReference type="ARBA" id="ARBA00023098"/>
    </source>
</evidence>
<dbReference type="GO" id="GO:0047184">
    <property type="term" value="F:1-acylglycerophosphocholine O-acyltransferase activity"/>
    <property type="evidence" value="ECO:0007669"/>
    <property type="project" value="TreeGrafter"/>
</dbReference>
<keyword evidence="7 14" id="KW-1133">Transmembrane helix</keyword>
<evidence type="ECO:0000256" key="7">
    <source>
        <dbReference type="ARBA" id="ARBA00022989"/>
    </source>
</evidence>
<dbReference type="SUPFAM" id="SSF69593">
    <property type="entry name" value="Glycerol-3-phosphate (1)-acyltransferase"/>
    <property type="match status" value="1"/>
</dbReference>
<dbReference type="InterPro" id="IPR002123">
    <property type="entry name" value="Plipid/glycerol_acylTrfase"/>
</dbReference>
<organism evidence="16 17">
    <name type="scientific">Python bivittatus</name>
    <name type="common">Burmese python</name>
    <name type="synonym">Python molurus bivittatus</name>
    <dbReference type="NCBI Taxonomy" id="176946"/>
    <lineage>
        <taxon>Eukaryota</taxon>
        <taxon>Metazoa</taxon>
        <taxon>Chordata</taxon>
        <taxon>Craniata</taxon>
        <taxon>Vertebrata</taxon>
        <taxon>Euteleostomi</taxon>
        <taxon>Lepidosauria</taxon>
        <taxon>Squamata</taxon>
        <taxon>Bifurcata</taxon>
        <taxon>Unidentata</taxon>
        <taxon>Episquamata</taxon>
        <taxon>Toxicofera</taxon>
        <taxon>Serpentes</taxon>
        <taxon>Henophidia</taxon>
        <taxon>Pythonidae</taxon>
        <taxon>Python</taxon>
    </lineage>
</organism>
<evidence type="ECO:0000259" key="15">
    <source>
        <dbReference type="SMART" id="SM00563"/>
    </source>
</evidence>
<dbReference type="InterPro" id="IPR045252">
    <property type="entry name" value="LPCAT1-like"/>
</dbReference>
<evidence type="ECO:0000256" key="6">
    <source>
        <dbReference type="ARBA" id="ARBA00022692"/>
    </source>
</evidence>
<dbReference type="GO" id="GO:0042171">
    <property type="term" value="F:lysophosphatidic acid acyltransferase activity"/>
    <property type="evidence" value="ECO:0007669"/>
    <property type="project" value="TreeGrafter"/>
</dbReference>
<name>A0A9F2WDZ9_PYTBI</name>
<dbReference type="GO" id="GO:0016020">
    <property type="term" value="C:membrane"/>
    <property type="evidence" value="ECO:0007669"/>
    <property type="project" value="UniProtKB-SubCell"/>
</dbReference>
<dbReference type="Proteomes" id="UP000695026">
    <property type="component" value="Unplaced"/>
</dbReference>
<keyword evidence="5" id="KW-0808">Transferase</keyword>
<keyword evidence="12 17" id="KW-0012">Acyltransferase</keyword>
<dbReference type="PANTHER" id="PTHR23063">
    <property type="entry name" value="PHOSPHOLIPID ACYLTRANSFERASE"/>
    <property type="match status" value="1"/>
</dbReference>
<dbReference type="GO" id="GO:0008654">
    <property type="term" value="P:phospholipid biosynthetic process"/>
    <property type="evidence" value="ECO:0007669"/>
    <property type="project" value="UniProtKB-KW"/>
</dbReference>
<evidence type="ECO:0000313" key="16">
    <source>
        <dbReference type="Proteomes" id="UP000695026"/>
    </source>
</evidence>
<dbReference type="PANTHER" id="PTHR23063:SF21">
    <property type="entry name" value="LYSOPHOSPHATIDYLCHOLINE ACYLTRANSFERASE 2"/>
    <property type="match status" value="1"/>
</dbReference>
<keyword evidence="16" id="KW-1185">Reference proteome</keyword>
<evidence type="ECO:0000256" key="3">
    <source>
        <dbReference type="ARBA" id="ARBA00008655"/>
    </source>
</evidence>
<evidence type="ECO:0000256" key="9">
    <source>
        <dbReference type="ARBA" id="ARBA00023136"/>
    </source>
</evidence>
<evidence type="ECO:0000313" key="17">
    <source>
        <dbReference type="RefSeq" id="XP_007436939.2"/>
    </source>
</evidence>
<evidence type="ECO:0000256" key="2">
    <source>
        <dbReference type="ARBA" id="ARBA00005189"/>
    </source>
</evidence>
<comment type="pathway">
    <text evidence="13">Phospholipid metabolism.</text>
</comment>